<dbReference type="PROSITE" id="PS51186">
    <property type="entry name" value="GNAT"/>
    <property type="match status" value="1"/>
</dbReference>
<dbReference type="GO" id="GO:0009435">
    <property type="term" value="P:NAD+ biosynthetic process"/>
    <property type="evidence" value="ECO:0007669"/>
    <property type="project" value="InterPro"/>
</dbReference>
<evidence type="ECO:0000313" key="12">
    <source>
        <dbReference type="EMBL" id="MBE6832144.1"/>
    </source>
</evidence>
<evidence type="ECO:0000256" key="1">
    <source>
        <dbReference type="ARBA" id="ARBA00002324"/>
    </source>
</evidence>
<dbReference type="SUPFAM" id="SSF48371">
    <property type="entry name" value="ARM repeat"/>
    <property type="match status" value="1"/>
</dbReference>
<sequence>MYDKPIRQVNQEIIEALASLRLTALPNRKTTLDRFKNPAWIEGLAALFPIRKRLRCAQVLDLCAPVLRQLCPDAPEEGWLRFSYQYVCSLMFPENGFAPQAGRYAQGARIYLTVLQILLDYERDALPFDPMLDFQFLSEEEYSHCNSAKEYRRLLGAWREEFLYEMMRLGAEVTPYQTLSHIAGVHYIAMAAARGLKEAGVEVDLALISGAAATHDFGKFGCRPGERVPHLHYYYTDQWLLARKMDGISHIASNHSTWDLELESLSAESLLLIYADFRSKQIRDADGNEVIVLYPLDESYQVILSKLENVDQKKRRRYEFVYGKLHDFEDYMRSLGVDVELTGHPQPPAPHKDPALMSPEETLNSLILLSVDHNLQLMHMLSNEQKFGNIIEEARSAKSWQQLRAYLNVFEEYFTYLSVRQKTQALSFLYELLIHREGDIRRQAGSLIGQLIARFHLVYRKEIPADAQNDPAEEVPFTLWAQYLDKIIFPDHKTTPQERSHISYALKLTVGAMLDFARPGDVPRFLGALLNYYDKPEKISPDTAFTLLDAIRSLPSQYYGEETRGRLIDFAAHFAASDELRLVIAALEFLREVERSLPRSHPQMVRIAQVARNLESNHLTTVFLQCRILRRAGEDVTALERTLYHTDITSEVFLDNLKIATPWVVKVAGVELLRDQVEHGLKMHTLHIATHFSNLIKVSERVVVRHTAGSALVRTLPMLRRDQRNEVVVELGKGLEMGQYEISKYIPEYLGKAALYLHPDELDEQVLWLKGLLGSPSDSAVSGALNTIGVLLQHYPAYRERFSESESVYEARRQELLGLLLQGLAHYREEVHQEALLVIGKLLFESPVLEMDEKGRLFSLCFRKLLFLMQEAPGHNDLTFFYRAAALAHINRFIAVRRLDHGPFSFDRPRNIAFFPGTFDPFTLSHKGIVHAIRDMGFEVYLAVDEFSWSKKAQPHLIRRQIVNLSVAGDFHVHLFPDDIPVNIANPADLRRLTELFPTQQVYVVVGSDVVLNASSYRAQPAPYSIHQMNHIIFRRAGEAELPRSLPITGKVIQLQLPPHLEDISSTRIRENVDLNRDISSFTDPVIQDFIYQNGLYLRDTPDKPLLYAGDLEFQWIDTPSPALLCRLTASYPNGEEVCAAIARRQDRILLLRRTGQERHLGFISYRLLTTSQLFTALEDHELANRIRLRSAGNVLLLTTLSADTSERHKDYGQLLLSELLARALEEEYVYAVFRPHDGRIPLPLEDTLSRQGFVPREGDAPIREVDMHAPTVLIQNLETAIQEPLCRNSRVLSAIRRGHEQLQHALTGLYPGSLVLTLSADIIHHRLLEKITAYNNVSSTPTNPRVLGENMCVPFGKLLRGKIVPNTVTKTVHTDRVFSPDLSGSTIEAFPYYASIPCQIRTIKSFDRPVILVDDLMHPGFRMWALDPILREEGVPIRMVLVGVLSGYGKDLMHSWDRPIDSVYFLPRLRQWFVESTLYPFIGGNTVRRPGFPVPGLLPGINHILPYAAPSNLAECGRDAVFHLSRTCLESAHDVISTLEQEYRILYGRNLTLSRLPEAVILPLCPDKGTCLSYDPNLSASVYLENDLEQLLRQYQ</sequence>
<dbReference type="Pfam" id="PF01467">
    <property type="entry name" value="CTP_transf_like"/>
    <property type="match status" value="1"/>
</dbReference>
<dbReference type="RefSeq" id="WP_326839706.1">
    <property type="nucleotide sequence ID" value="NZ_SVNY01000001.1"/>
</dbReference>
<evidence type="ECO:0000256" key="4">
    <source>
        <dbReference type="ARBA" id="ARBA00022642"/>
    </source>
</evidence>
<dbReference type="EC" id="2.7.7.18" evidence="3"/>
<keyword evidence="5" id="KW-0808">Transferase</keyword>
<dbReference type="SUPFAM" id="SSF52374">
    <property type="entry name" value="Nucleotidylyl transferase"/>
    <property type="match status" value="1"/>
</dbReference>
<dbReference type="GO" id="GO:0005524">
    <property type="term" value="F:ATP binding"/>
    <property type="evidence" value="ECO:0007669"/>
    <property type="project" value="UniProtKB-KW"/>
</dbReference>
<evidence type="ECO:0000256" key="3">
    <source>
        <dbReference type="ARBA" id="ARBA00012389"/>
    </source>
</evidence>
<gene>
    <name evidence="12" type="ORF">E7512_00925</name>
</gene>
<evidence type="ECO:0000256" key="2">
    <source>
        <dbReference type="ARBA" id="ARBA00005019"/>
    </source>
</evidence>
<dbReference type="Proteomes" id="UP000754750">
    <property type="component" value="Unassembled WGS sequence"/>
</dbReference>
<comment type="function">
    <text evidence="1">Catalyzes the reversible adenylation of nicotinate mononucleotide (NaMN) to nicotinic acid adenine dinucleotide (NaAD).</text>
</comment>
<comment type="caution">
    <text evidence="12">The sequence shown here is derived from an EMBL/GenBank/DDBJ whole genome shotgun (WGS) entry which is preliminary data.</text>
</comment>
<dbReference type="InterPro" id="IPR016024">
    <property type="entry name" value="ARM-type_fold"/>
</dbReference>
<keyword evidence="9" id="KW-0520">NAD</keyword>
<evidence type="ECO:0000256" key="7">
    <source>
        <dbReference type="ARBA" id="ARBA00022741"/>
    </source>
</evidence>
<reference evidence="12" key="1">
    <citation type="submission" date="2019-04" db="EMBL/GenBank/DDBJ databases">
        <title>Evolution of Biomass-Degrading Anaerobic Consortia Revealed by Metagenomics.</title>
        <authorList>
            <person name="Peng X."/>
        </authorList>
    </citation>
    <scope>NUCLEOTIDE SEQUENCE</scope>
    <source>
        <strain evidence="12">SIG551</strain>
    </source>
</reference>
<dbReference type="PANTHER" id="PTHR39321:SF3">
    <property type="entry name" value="PHOSPHOPANTETHEINE ADENYLYLTRANSFERASE"/>
    <property type="match status" value="1"/>
</dbReference>
<evidence type="ECO:0000256" key="8">
    <source>
        <dbReference type="ARBA" id="ARBA00022840"/>
    </source>
</evidence>
<keyword evidence="6" id="KW-0548">Nucleotidyltransferase</keyword>
<dbReference type="Gene3D" id="3.40.50.620">
    <property type="entry name" value="HUPs"/>
    <property type="match status" value="1"/>
</dbReference>
<organism evidence="12 13">
    <name type="scientific">Faecalispora sporosphaeroides</name>
    <dbReference type="NCBI Taxonomy" id="1549"/>
    <lineage>
        <taxon>Bacteria</taxon>
        <taxon>Bacillati</taxon>
        <taxon>Bacillota</taxon>
        <taxon>Clostridia</taxon>
        <taxon>Eubacteriales</taxon>
        <taxon>Oscillospiraceae</taxon>
        <taxon>Faecalispora</taxon>
    </lineage>
</organism>
<evidence type="ECO:0000256" key="9">
    <source>
        <dbReference type="ARBA" id="ARBA00023027"/>
    </source>
</evidence>
<comment type="catalytic activity">
    <reaction evidence="10">
        <text>nicotinate beta-D-ribonucleotide + ATP + H(+) = deamido-NAD(+) + diphosphate</text>
        <dbReference type="Rhea" id="RHEA:22860"/>
        <dbReference type="ChEBI" id="CHEBI:15378"/>
        <dbReference type="ChEBI" id="CHEBI:30616"/>
        <dbReference type="ChEBI" id="CHEBI:33019"/>
        <dbReference type="ChEBI" id="CHEBI:57502"/>
        <dbReference type="ChEBI" id="CHEBI:58437"/>
        <dbReference type="EC" id="2.7.7.18"/>
    </reaction>
</comment>
<dbReference type="InterPro" id="IPR000182">
    <property type="entry name" value="GNAT_dom"/>
</dbReference>
<protein>
    <recommendedName>
        <fullName evidence="3">nicotinate-nucleotide adenylyltransferase</fullName>
        <ecNumber evidence="3">2.7.7.18</ecNumber>
    </recommendedName>
</protein>
<comment type="pathway">
    <text evidence="2">Cofactor biosynthesis; NAD(+) biosynthesis; deamido-NAD(+) from nicotinate D-ribonucleotide: step 1/1.</text>
</comment>
<evidence type="ECO:0000256" key="6">
    <source>
        <dbReference type="ARBA" id="ARBA00022695"/>
    </source>
</evidence>
<dbReference type="EMBL" id="SVNY01000001">
    <property type="protein sequence ID" value="MBE6832144.1"/>
    <property type="molecule type" value="Genomic_DNA"/>
</dbReference>
<evidence type="ECO:0000259" key="11">
    <source>
        <dbReference type="PROSITE" id="PS51186"/>
    </source>
</evidence>
<dbReference type="InterPro" id="IPR005248">
    <property type="entry name" value="NadD/NMNAT"/>
</dbReference>
<keyword evidence="7" id="KW-0547">Nucleotide-binding</keyword>
<dbReference type="InterPro" id="IPR004821">
    <property type="entry name" value="Cyt_trans-like"/>
</dbReference>
<dbReference type="InterPro" id="IPR014729">
    <property type="entry name" value="Rossmann-like_a/b/a_fold"/>
</dbReference>
<keyword evidence="4" id="KW-0662">Pyridine nucleotide biosynthesis</keyword>
<dbReference type="PANTHER" id="PTHR39321">
    <property type="entry name" value="NICOTINATE-NUCLEOTIDE ADENYLYLTRANSFERASE-RELATED"/>
    <property type="match status" value="1"/>
</dbReference>
<name>A0A928KQ87_9FIRM</name>
<evidence type="ECO:0000256" key="5">
    <source>
        <dbReference type="ARBA" id="ARBA00022679"/>
    </source>
</evidence>
<evidence type="ECO:0000256" key="10">
    <source>
        <dbReference type="ARBA" id="ARBA00048721"/>
    </source>
</evidence>
<dbReference type="GO" id="GO:0004515">
    <property type="term" value="F:nicotinate-nucleotide adenylyltransferase activity"/>
    <property type="evidence" value="ECO:0007669"/>
    <property type="project" value="UniProtKB-EC"/>
</dbReference>
<proteinExistence type="predicted"/>
<dbReference type="SUPFAM" id="SSF109604">
    <property type="entry name" value="HD-domain/PDEase-like"/>
    <property type="match status" value="1"/>
</dbReference>
<keyword evidence="8" id="KW-0067">ATP-binding</keyword>
<feature type="domain" description="N-acetyltransferase" evidence="11">
    <location>
        <begin position="1136"/>
        <end position="1279"/>
    </location>
</feature>
<dbReference type="GO" id="GO:0016747">
    <property type="term" value="F:acyltransferase activity, transferring groups other than amino-acyl groups"/>
    <property type="evidence" value="ECO:0007669"/>
    <property type="project" value="InterPro"/>
</dbReference>
<accession>A0A928KQ87</accession>
<evidence type="ECO:0000313" key="13">
    <source>
        <dbReference type="Proteomes" id="UP000754750"/>
    </source>
</evidence>